<sequence>MLRAKVSICAGINEYKVITKASDRQKRRQERNTSVKMSCTKCTRDTSFAFFLIYFVLFIVAFATPFWVLIDFNGKSFYFGLWLWCSDNSNGCNQLNKNVDSSMKGTRAMMCIAFIAYTISAIAYCVWIGKGKKYLREHGIGTIGMVALISALIGGVFNIIGSIIFGSHYDEDLFDFDIDHRDWDNEFLELHASYVCATLSGVGQAVNVIFALPGLLCCTKCRKAPAEEAPSVSVASHPTPAPAPATTASAPADVAPTTMVTVITESDRPPGDAEAKLMVTSADDVPPAAAPKFAESGIAAGYVPPGDYPAQGQYPLAGGYQATAGGYPPVAAYPGPIGYPAPMGYPPAGGYPAPVGYPQGMAIPNDYGPPPAYSESKEEQRL</sequence>
<organism evidence="7 8">
    <name type="scientific">Paralvinella palmiformis</name>
    <dbReference type="NCBI Taxonomy" id="53620"/>
    <lineage>
        <taxon>Eukaryota</taxon>
        <taxon>Metazoa</taxon>
        <taxon>Spiralia</taxon>
        <taxon>Lophotrochozoa</taxon>
        <taxon>Annelida</taxon>
        <taxon>Polychaeta</taxon>
        <taxon>Sedentaria</taxon>
        <taxon>Canalipalpata</taxon>
        <taxon>Terebellida</taxon>
        <taxon>Terebelliformia</taxon>
        <taxon>Alvinellidae</taxon>
        <taxon>Paralvinella</taxon>
    </lineage>
</organism>
<accession>A0AAD9JMI7</accession>
<dbReference type="Gene3D" id="1.20.140.150">
    <property type="match status" value="1"/>
</dbReference>
<dbReference type="GO" id="GO:0016020">
    <property type="term" value="C:membrane"/>
    <property type="evidence" value="ECO:0007669"/>
    <property type="project" value="UniProtKB-SubCell"/>
</dbReference>
<dbReference type="Pfam" id="PF00822">
    <property type="entry name" value="PMP22_Claudin"/>
    <property type="match status" value="1"/>
</dbReference>
<gene>
    <name evidence="7" type="ORF">LSH36_257g02019</name>
</gene>
<feature type="region of interest" description="Disordered" evidence="5">
    <location>
        <begin position="230"/>
        <end position="250"/>
    </location>
</feature>
<evidence type="ECO:0000256" key="2">
    <source>
        <dbReference type="ARBA" id="ARBA00022692"/>
    </source>
</evidence>
<proteinExistence type="predicted"/>
<dbReference type="EMBL" id="JAODUP010000257">
    <property type="protein sequence ID" value="KAK2154785.1"/>
    <property type="molecule type" value="Genomic_DNA"/>
</dbReference>
<evidence type="ECO:0000256" key="4">
    <source>
        <dbReference type="ARBA" id="ARBA00023136"/>
    </source>
</evidence>
<evidence type="ECO:0000313" key="8">
    <source>
        <dbReference type="Proteomes" id="UP001208570"/>
    </source>
</evidence>
<evidence type="ECO:0000256" key="5">
    <source>
        <dbReference type="SAM" id="MobiDB-lite"/>
    </source>
</evidence>
<reference evidence="7" key="1">
    <citation type="journal article" date="2023" name="Mol. Biol. Evol.">
        <title>Third-Generation Sequencing Reveals the Adaptive Role of the Epigenome in Three Deep-Sea Polychaetes.</title>
        <authorList>
            <person name="Perez M."/>
            <person name="Aroh O."/>
            <person name="Sun Y."/>
            <person name="Lan Y."/>
            <person name="Juniper S.K."/>
            <person name="Young C.R."/>
            <person name="Angers B."/>
            <person name="Qian P.Y."/>
        </authorList>
    </citation>
    <scope>NUCLEOTIDE SEQUENCE</scope>
    <source>
        <strain evidence="7">P08H-3</strain>
    </source>
</reference>
<evidence type="ECO:0000313" key="7">
    <source>
        <dbReference type="EMBL" id="KAK2154785.1"/>
    </source>
</evidence>
<feature type="transmembrane region" description="Helical" evidence="6">
    <location>
        <begin position="192"/>
        <end position="216"/>
    </location>
</feature>
<feature type="transmembrane region" description="Helical" evidence="6">
    <location>
        <begin position="140"/>
        <end position="165"/>
    </location>
</feature>
<protein>
    <submittedName>
        <fullName evidence="7">Uncharacterized protein</fullName>
    </submittedName>
</protein>
<dbReference type="AlphaFoldDB" id="A0AAD9JMI7"/>
<name>A0AAD9JMI7_9ANNE</name>
<feature type="transmembrane region" description="Helical" evidence="6">
    <location>
        <begin position="107"/>
        <end position="128"/>
    </location>
</feature>
<comment type="caution">
    <text evidence="7">The sequence shown here is derived from an EMBL/GenBank/DDBJ whole genome shotgun (WGS) entry which is preliminary data.</text>
</comment>
<keyword evidence="4 6" id="KW-0472">Membrane</keyword>
<evidence type="ECO:0000256" key="3">
    <source>
        <dbReference type="ARBA" id="ARBA00022989"/>
    </source>
</evidence>
<comment type="subcellular location">
    <subcellularLocation>
        <location evidence="1">Membrane</location>
        <topology evidence="1">Multi-pass membrane protein</topology>
    </subcellularLocation>
</comment>
<dbReference type="InterPro" id="IPR004031">
    <property type="entry name" value="PMP22/EMP/MP20/Claudin"/>
</dbReference>
<keyword evidence="2 6" id="KW-0812">Transmembrane</keyword>
<feature type="region of interest" description="Disordered" evidence="5">
    <location>
        <begin position="360"/>
        <end position="382"/>
    </location>
</feature>
<dbReference type="Proteomes" id="UP001208570">
    <property type="component" value="Unassembled WGS sequence"/>
</dbReference>
<evidence type="ECO:0000256" key="6">
    <source>
        <dbReference type="SAM" id="Phobius"/>
    </source>
</evidence>
<keyword evidence="8" id="KW-1185">Reference proteome</keyword>
<feature type="transmembrane region" description="Helical" evidence="6">
    <location>
        <begin position="48"/>
        <end position="70"/>
    </location>
</feature>
<keyword evidence="3 6" id="KW-1133">Transmembrane helix</keyword>
<evidence type="ECO:0000256" key="1">
    <source>
        <dbReference type="ARBA" id="ARBA00004141"/>
    </source>
</evidence>